<protein>
    <submittedName>
        <fullName evidence="1">Uncharacterized protein</fullName>
    </submittedName>
</protein>
<gene>
    <name evidence="1" type="ORF">LEM8419_03519</name>
</gene>
<comment type="caution">
    <text evidence="1">The sequence shown here is derived from an EMBL/GenBank/DDBJ whole genome shotgun (WGS) entry which is preliminary data.</text>
</comment>
<name>A0ABM9B6M4_9BACT</name>
<evidence type="ECO:0000313" key="2">
    <source>
        <dbReference type="Proteomes" id="UP000837803"/>
    </source>
</evidence>
<dbReference type="Proteomes" id="UP000837803">
    <property type="component" value="Unassembled WGS sequence"/>
</dbReference>
<proteinExistence type="predicted"/>
<evidence type="ECO:0000313" key="1">
    <source>
        <dbReference type="EMBL" id="CAH1002647.1"/>
    </source>
</evidence>
<reference evidence="1" key="1">
    <citation type="submission" date="2021-12" db="EMBL/GenBank/DDBJ databases">
        <authorList>
            <person name="Rodrigo-Torres L."/>
            <person name="Arahal R. D."/>
            <person name="Lucena T."/>
        </authorList>
    </citation>
    <scope>NUCLEOTIDE SEQUENCE</scope>
    <source>
        <strain evidence="1">CECT 8419</strain>
    </source>
</reference>
<sequence length="100" mass="11162">MDATITPPFPQTDKQRANSVTVRKLLTAKHDSLGLCLVPTAFGLSLDANCAACQYIHRLTGWPMTQGMEEKVCMECGSNRNMNGEGWRCDNCEFPETDEY</sequence>
<keyword evidence="2" id="KW-1185">Reference proteome</keyword>
<organism evidence="1 2">
    <name type="scientific">Neolewinella maritima</name>
    <dbReference type="NCBI Taxonomy" id="1383882"/>
    <lineage>
        <taxon>Bacteria</taxon>
        <taxon>Pseudomonadati</taxon>
        <taxon>Bacteroidota</taxon>
        <taxon>Saprospiria</taxon>
        <taxon>Saprospirales</taxon>
        <taxon>Lewinellaceae</taxon>
        <taxon>Neolewinella</taxon>
    </lineage>
</organism>
<accession>A0ABM9B6M4</accession>
<dbReference type="EMBL" id="CAKLPZ010000007">
    <property type="protein sequence ID" value="CAH1002647.1"/>
    <property type="molecule type" value="Genomic_DNA"/>
</dbReference>